<dbReference type="PROSITE" id="PS50893">
    <property type="entry name" value="ABC_TRANSPORTER_2"/>
    <property type="match status" value="1"/>
</dbReference>
<comment type="subcellular location">
    <subcellularLocation>
        <location evidence="1">Cytoplasm</location>
    </subcellularLocation>
</comment>
<dbReference type="EMBL" id="PFAL01000029">
    <property type="protein sequence ID" value="PIR95295.1"/>
    <property type="molecule type" value="Genomic_DNA"/>
</dbReference>
<organism evidence="19 20">
    <name type="scientific">Candidatus Falkowbacteria bacterium CG10_big_fil_rev_8_21_14_0_10_37_18</name>
    <dbReference type="NCBI Taxonomy" id="1974562"/>
    <lineage>
        <taxon>Bacteria</taxon>
        <taxon>Candidatus Falkowiibacteriota</taxon>
    </lineage>
</organism>
<keyword evidence="9" id="KW-0862">Zinc</keyword>
<evidence type="ECO:0000256" key="10">
    <source>
        <dbReference type="ARBA" id="ARBA00022840"/>
    </source>
</evidence>
<evidence type="ECO:0000313" key="19">
    <source>
        <dbReference type="EMBL" id="PIR95295.1"/>
    </source>
</evidence>
<keyword evidence="12" id="KW-0238">DNA-binding</keyword>
<dbReference type="GO" id="GO:0003677">
    <property type="term" value="F:DNA binding"/>
    <property type="evidence" value="ECO:0007669"/>
    <property type="project" value="UniProtKB-KW"/>
</dbReference>
<evidence type="ECO:0000256" key="3">
    <source>
        <dbReference type="ARBA" id="ARBA00022723"/>
    </source>
</evidence>
<dbReference type="GO" id="GO:0016887">
    <property type="term" value="F:ATP hydrolysis activity"/>
    <property type="evidence" value="ECO:0007669"/>
    <property type="project" value="InterPro"/>
</dbReference>
<dbReference type="NCBIfam" id="TIGR00630">
    <property type="entry name" value="uvra"/>
    <property type="match status" value="1"/>
</dbReference>
<dbReference type="Pfam" id="PF00005">
    <property type="entry name" value="ABC_tran"/>
    <property type="match status" value="1"/>
</dbReference>
<evidence type="ECO:0000256" key="7">
    <source>
        <dbReference type="ARBA" id="ARBA00022769"/>
    </source>
</evidence>
<keyword evidence="6" id="KW-0227">DNA damage</keyword>
<dbReference type="PROSITE" id="PS00211">
    <property type="entry name" value="ABC_TRANSPORTER_1"/>
    <property type="match status" value="2"/>
</dbReference>
<evidence type="ECO:0000256" key="8">
    <source>
        <dbReference type="ARBA" id="ARBA00022771"/>
    </source>
</evidence>
<dbReference type="SMART" id="SM00382">
    <property type="entry name" value="AAA"/>
    <property type="match status" value="1"/>
</dbReference>
<dbReference type="GO" id="GO:0009432">
    <property type="term" value="P:SOS response"/>
    <property type="evidence" value="ECO:0007669"/>
    <property type="project" value="UniProtKB-KW"/>
</dbReference>
<evidence type="ECO:0000256" key="17">
    <source>
        <dbReference type="ARBA" id="ARBA00042156"/>
    </source>
</evidence>
<evidence type="ECO:0000256" key="15">
    <source>
        <dbReference type="ARBA" id="ARBA00038000"/>
    </source>
</evidence>
<dbReference type="InterPro" id="IPR003593">
    <property type="entry name" value="AAA+_ATPase"/>
</dbReference>
<evidence type="ECO:0000256" key="5">
    <source>
        <dbReference type="ARBA" id="ARBA00022741"/>
    </source>
</evidence>
<keyword evidence="11" id="KW-0267">Excision nuclease</keyword>
<evidence type="ECO:0000256" key="12">
    <source>
        <dbReference type="ARBA" id="ARBA00023125"/>
    </source>
</evidence>
<dbReference type="CDD" id="cd03271">
    <property type="entry name" value="ABC_UvrA_II"/>
    <property type="match status" value="1"/>
</dbReference>
<proteinExistence type="inferred from homology"/>
<dbReference type="GO" id="GO:0008270">
    <property type="term" value="F:zinc ion binding"/>
    <property type="evidence" value="ECO:0007669"/>
    <property type="project" value="UniProtKB-KW"/>
</dbReference>
<keyword evidence="10" id="KW-0067">ATP-binding</keyword>
<dbReference type="Gene3D" id="3.40.50.300">
    <property type="entry name" value="P-loop containing nucleotide triphosphate hydrolases"/>
    <property type="match status" value="3"/>
</dbReference>
<dbReference type="CDD" id="cd03270">
    <property type="entry name" value="ABC_UvrA_I"/>
    <property type="match status" value="1"/>
</dbReference>
<dbReference type="InterPro" id="IPR027417">
    <property type="entry name" value="P-loop_NTPase"/>
</dbReference>
<keyword evidence="13" id="KW-0234">DNA repair</keyword>
<dbReference type="GO" id="GO:0005524">
    <property type="term" value="F:ATP binding"/>
    <property type="evidence" value="ECO:0007669"/>
    <property type="project" value="UniProtKB-KW"/>
</dbReference>
<dbReference type="InterPro" id="IPR003439">
    <property type="entry name" value="ABC_transporter-like_ATP-bd"/>
</dbReference>
<evidence type="ECO:0000259" key="18">
    <source>
        <dbReference type="PROSITE" id="PS50893"/>
    </source>
</evidence>
<feature type="domain" description="ABC transporter" evidence="18">
    <location>
        <begin position="489"/>
        <end position="820"/>
    </location>
</feature>
<keyword evidence="4" id="KW-0677">Repeat</keyword>
<keyword evidence="8" id="KW-0863">Zinc-finger</keyword>
<evidence type="ECO:0000256" key="1">
    <source>
        <dbReference type="ARBA" id="ARBA00004496"/>
    </source>
</evidence>
<evidence type="ECO:0000256" key="14">
    <source>
        <dbReference type="ARBA" id="ARBA00023236"/>
    </source>
</evidence>
<dbReference type="InterPro" id="IPR041552">
    <property type="entry name" value="UvrA_DNA-bd"/>
</dbReference>
<dbReference type="GO" id="GO:0009380">
    <property type="term" value="C:excinuclease repair complex"/>
    <property type="evidence" value="ECO:0007669"/>
    <property type="project" value="InterPro"/>
</dbReference>
<evidence type="ECO:0000256" key="2">
    <source>
        <dbReference type="ARBA" id="ARBA00022490"/>
    </source>
</evidence>
<keyword evidence="5" id="KW-0547">Nucleotide-binding</keyword>
<dbReference type="AlphaFoldDB" id="A0A2H0V873"/>
<evidence type="ECO:0000313" key="20">
    <source>
        <dbReference type="Proteomes" id="UP000229972"/>
    </source>
</evidence>
<keyword evidence="7" id="KW-0228">DNA excision</keyword>
<name>A0A2H0V873_9BACT</name>
<dbReference type="SUPFAM" id="SSF52540">
    <property type="entry name" value="P-loop containing nucleoside triphosphate hydrolases"/>
    <property type="match status" value="2"/>
</dbReference>
<dbReference type="Pfam" id="PF17755">
    <property type="entry name" value="UvrA_DNA-bind"/>
    <property type="match status" value="1"/>
</dbReference>
<evidence type="ECO:0000256" key="16">
    <source>
        <dbReference type="ARBA" id="ARBA00039316"/>
    </source>
</evidence>
<reference evidence="20" key="1">
    <citation type="submission" date="2017-09" db="EMBL/GenBank/DDBJ databases">
        <title>Depth-based differentiation of microbial function through sediment-hosted aquifers and enrichment of novel symbionts in the deep terrestrial subsurface.</title>
        <authorList>
            <person name="Probst A.J."/>
            <person name="Ladd B."/>
            <person name="Jarett J.K."/>
            <person name="Geller-Mcgrath D.E."/>
            <person name="Sieber C.M.K."/>
            <person name="Emerson J.B."/>
            <person name="Anantharaman K."/>
            <person name="Thomas B.C."/>
            <person name="Malmstrom R."/>
            <person name="Stieglmeier M."/>
            <person name="Klingl A."/>
            <person name="Woyke T."/>
            <person name="Ryan C.M."/>
            <person name="Banfield J.F."/>
        </authorList>
    </citation>
    <scope>NUCLEOTIDE SEQUENCE [LARGE SCALE GENOMIC DNA]</scope>
</reference>
<keyword evidence="2" id="KW-0963">Cytoplasm</keyword>
<dbReference type="Gene3D" id="1.20.1580.10">
    <property type="entry name" value="ABC transporter ATPase like domain"/>
    <property type="match status" value="3"/>
</dbReference>
<evidence type="ECO:0000256" key="6">
    <source>
        <dbReference type="ARBA" id="ARBA00022763"/>
    </source>
</evidence>
<dbReference type="GO" id="GO:0005737">
    <property type="term" value="C:cytoplasm"/>
    <property type="evidence" value="ECO:0007669"/>
    <property type="project" value="UniProtKB-SubCell"/>
</dbReference>
<dbReference type="PANTHER" id="PTHR43152:SF3">
    <property type="entry name" value="UVRABC SYSTEM PROTEIN A"/>
    <property type="match status" value="1"/>
</dbReference>
<evidence type="ECO:0000256" key="4">
    <source>
        <dbReference type="ARBA" id="ARBA00022737"/>
    </source>
</evidence>
<keyword evidence="14" id="KW-0742">SOS response</keyword>
<dbReference type="GO" id="GO:0006289">
    <property type="term" value="P:nucleotide-excision repair"/>
    <property type="evidence" value="ECO:0007669"/>
    <property type="project" value="InterPro"/>
</dbReference>
<protein>
    <recommendedName>
        <fullName evidence="16">UvrABC system protein A</fullName>
    </recommendedName>
    <alternativeName>
        <fullName evidence="17">Excinuclease ABC subunit A</fullName>
    </alternativeName>
</protein>
<evidence type="ECO:0000256" key="9">
    <source>
        <dbReference type="ARBA" id="ARBA00022833"/>
    </source>
</evidence>
<comment type="caution">
    <text evidence="19">The sequence shown here is derived from an EMBL/GenBank/DDBJ whole genome shotgun (WGS) entry which is preliminary data.</text>
</comment>
<dbReference type="PANTHER" id="PTHR43152">
    <property type="entry name" value="UVRABC SYSTEM PROTEIN A"/>
    <property type="match status" value="1"/>
</dbReference>
<dbReference type="InterPro" id="IPR017871">
    <property type="entry name" value="ABC_transporter-like_CS"/>
</dbReference>
<comment type="similarity">
    <text evidence="15">Belongs to the ABC transporter superfamily. UvrA family.</text>
</comment>
<evidence type="ECO:0000256" key="11">
    <source>
        <dbReference type="ARBA" id="ARBA00022881"/>
    </source>
</evidence>
<dbReference type="FunFam" id="1.20.1580.10:FF:000001">
    <property type="entry name" value="UvrABC system protein A"/>
    <property type="match status" value="1"/>
</dbReference>
<dbReference type="GO" id="GO:0004518">
    <property type="term" value="F:nuclease activity"/>
    <property type="evidence" value="ECO:0007669"/>
    <property type="project" value="UniProtKB-KW"/>
</dbReference>
<keyword evidence="3" id="KW-0479">Metal-binding</keyword>
<dbReference type="Gene3D" id="1.10.8.280">
    <property type="entry name" value="ABC transporter ATPase domain-like"/>
    <property type="match status" value="2"/>
</dbReference>
<evidence type="ECO:0000256" key="13">
    <source>
        <dbReference type="ARBA" id="ARBA00023204"/>
    </source>
</evidence>
<sequence length="829" mass="91155">MLENFIKIKGARTNNLKNINLDIPRDKLVVVTGLSGSGKSSLAFDTVYAEGQRRYVESLSSYARQFVGMMDKPDVDMIEGLSPAISIDQRTASHNPRSTVGTITEIYDYLRLLYARLGQPYCPVCGIKLKKFSETKKTSKKVRGREIKFAKVERFFNCPNCDYRHLELEPRDFSFNSGHGACAVCGGLGTKLEINEELVFNNKLSILEGAIKPLAHTNLSGNTLLTELKDLASRHDFSLRQALKDLKPEQKQFLLRGDECFSGLLAYLDNKYQDTKSNFVKQEIEKVMRVTCCPSCQGARLKKESLAVKINNLSIIELTNKSLQDLADVLKDWLKNAATLNAPALVWESIIKEILKNLEFLSNVGLNYLTLNRPALTLSGGEAQRIRLASQVGSTLSGVLYVLDEPSIGLHQRDNDKLIVTLKKLRDNGNTVIVVEHDAPMMLAADWLIDIGPGAGDFGGNVLFAGTPTDIKNCSDSLTGAYLSGKKAIKVPDKFRPGNGQAIKILGASEHNLKNIDVEIPLGKLVAITGVSGSGKSTLMSDILAKALGRKFYRAKDEPGEHKAIQGLEFIDKVIDIDQSPIGRTPRSNPATYTGLFTYIRDLFAELPEARVKGLSAGHFSFNVPGGRCENCSGDGVIKVEMQFLSDVYLKCDVCAGRKFQDKVLEVLYKEKNIFEVLNMTVEEAKDFFQEHSAISQKLKTLDEVGLGYIKLGQSATTFSGGEAQRIKLATELARRATGKTLYILDEPTTGLHFADIDRLLKVLNLLVDQGNTVLIIEHNLDVIKSVDWVIDLGPEGGVTGGNLVAAGTPPQIAQVAKSYTGQYLKKII</sequence>
<gene>
    <name evidence="19" type="primary">uvrA</name>
    <name evidence="19" type="ORF">COT93_03030</name>
</gene>
<dbReference type="InterPro" id="IPR004602">
    <property type="entry name" value="UvrA"/>
</dbReference>
<accession>A0A2H0V873</accession>
<dbReference type="Proteomes" id="UP000229972">
    <property type="component" value="Unassembled WGS sequence"/>
</dbReference>